<evidence type="ECO:0000313" key="1">
    <source>
        <dbReference type="Proteomes" id="UP000515153"/>
    </source>
</evidence>
<sequence>MPVLGATSRRPPSLLILAHCSQAWNGMGLDRPAG</sequence>
<reference evidence="2" key="1">
    <citation type="journal article" date="2019" name="Mol. Biol. Evol.">
        <title>Blast fungal genomes show frequent chromosomal changes, gene gains and losses, and effector gene turnover.</title>
        <authorList>
            <person name="Gomez Luciano L.B."/>
            <person name="Jason Tsai I."/>
            <person name="Chuma I."/>
            <person name="Tosa Y."/>
            <person name="Chen Y.H."/>
            <person name="Li J.Y."/>
            <person name="Li M.Y."/>
            <person name="Jade Lu M.Y."/>
            <person name="Nakayashiki H."/>
            <person name="Li W.H."/>
        </authorList>
    </citation>
    <scope>NUCLEOTIDE SEQUENCE</scope>
    <source>
        <strain evidence="2">NI907</strain>
    </source>
</reference>
<reference evidence="2" key="3">
    <citation type="submission" date="2025-08" db="UniProtKB">
        <authorList>
            <consortium name="RefSeq"/>
        </authorList>
    </citation>
    <scope>IDENTIFICATION</scope>
    <source>
        <strain evidence="2">NI907</strain>
    </source>
</reference>
<dbReference type="AlphaFoldDB" id="A0A6P8B0I1"/>
<evidence type="ECO:0000313" key="2">
    <source>
        <dbReference type="RefSeq" id="XP_030980544.1"/>
    </source>
</evidence>
<dbReference type="RefSeq" id="XP_030980544.1">
    <property type="nucleotide sequence ID" value="XM_031127511.1"/>
</dbReference>
<dbReference type="Proteomes" id="UP000515153">
    <property type="component" value="Unplaced"/>
</dbReference>
<dbReference type="GeneID" id="41962420"/>
<name>A0A6P8B0I1_PYRGI</name>
<keyword evidence="1" id="KW-1185">Reference proteome</keyword>
<protein>
    <submittedName>
        <fullName evidence="2">Uncharacterized protein</fullName>
    </submittedName>
</protein>
<dbReference type="KEGG" id="pgri:PgNI_07500"/>
<proteinExistence type="predicted"/>
<gene>
    <name evidence="2" type="ORF">PgNI_07500</name>
</gene>
<reference evidence="2" key="2">
    <citation type="submission" date="2019-10" db="EMBL/GenBank/DDBJ databases">
        <authorList>
            <consortium name="NCBI Genome Project"/>
        </authorList>
    </citation>
    <scope>NUCLEOTIDE SEQUENCE</scope>
    <source>
        <strain evidence="2">NI907</strain>
    </source>
</reference>
<accession>A0A6P8B0I1</accession>
<organism evidence="1 2">
    <name type="scientific">Pyricularia grisea</name>
    <name type="common">Crabgrass-specific blast fungus</name>
    <name type="synonym">Magnaporthe grisea</name>
    <dbReference type="NCBI Taxonomy" id="148305"/>
    <lineage>
        <taxon>Eukaryota</taxon>
        <taxon>Fungi</taxon>
        <taxon>Dikarya</taxon>
        <taxon>Ascomycota</taxon>
        <taxon>Pezizomycotina</taxon>
        <taxon>Sordariomycetes</taxon>
        <taxon>Sordariomycetidae</taxon>
        <taxon>Magnaporthales</taxon>
        <taxon>Pyriculariaceae</taxon>
        <taxon>Pyricularia</taxon>
    </lineage>
</organism>